<organism evidence="2 3">
    <name type="scientific">Dactylosporangium maewongense</name>
    <dbReference type="NCBI Taxonomy" id="634393"/>
    <lineage>
        <taxon>Bacteria</taxon>
        <taxon>Bacillati</taxon>
        <taxon>Actinomycetota</taxon>
        <taxon>Actinomycetes</taxon>
        <taxon>Micromonosporales</taxon>
        <taxon>Micromonosporaceae</taxon>
        <taxon>Dactylosporangium</taxon>
    </lineage>
</organism>
<evidence type="ECO:0000313" key="2">
    <source>
        <dbReference type="EMBL" id="GAA1533911.1"/>
    </source>
</evidence>
<dbReference type="Proteomes" id="UP001501470">
    <property type="component" value="Unassembled WGS sequence"/>
</dbReference>
<feature type="region of interest" description="Disordered" evidence="1">
    <location>
        <begin position="56"/>
        <end position="75"/>
    </location>
</feature>
<evidence type="ECO:0000256" key="1">
    <source>
        <dbReference type="SAM" id="MobiDB-lite"/>
    </source>
</evidence>
<sequence length="75" mass="8395">MGVLRVVRREELGQLLPGVVDELRHGRQLRHDQKVTVIQALAEHLGRCLQVDVNGHLSSSPEKHSQVSVGIRRAE</sequence>
<dbReference type="EMBL" id="BAAAQD010000012">
    <property type="protein sequence ID" value="GAA1533911.1"/>
    <property type="molecule type" value="Genomic_DNA"/>
</dbReference>
<proteinExistence type="predicted"/>
<keyword evidence="3" id="KW-1185">Reference proteome</keyword>
<evidence type="ECO:0000313" key="3">
    <source>
        <dbReference type="Proteomes" id="UP001501470"/>
    </source>
</evidence>
<accession>A0ABN2B755</accession>
<gene>
    <name evidence="2" type="ORF">GCM10009827_059940</name>
</gene>
<reference evidence="2 3" key="1">
    <citation type="journal article" date="2019" name="Int. J. Syst. Evol. Microbiol.">
        <title>The Global Catalogue of Microorganisms (GCM) 10K type strain sequencing project: providing services to taxonomists for standard genome sequencing and annotation.</title>
        <authorList>
            <consortium name="The Broad Institute Genomics Platform"/>
            <consortium name="The Broad Institute Genome Sequencing Center for Infectious Disease"/>
            <person name="Wu L."/>
            <person name="Ma J."/>
        </authorList>
    </citation>
    <scope>NUCLEOTIDE SEQUENCE [LARGE SCALE GENOMIC DNA]</scope>
    <source>
        <strain evidence="2 3">JCM 15933</strain>
    </source>
</reference>
<name>A0ABN2B755_9ACTN</name>
<protein>
    <submittedName>
        <fullName evidence="2">Uncharacterized protein</fullName>
    </submittedName>
</protein>
<comment type="caution">
    <text evidence="2">The sequence shown here is derived from an EMBL/GenBank/DDBJ whole genome shotgun (WGS) entry which is preliminary data.</text>
</comment>